<gene>
    <name evidence="1" type="ORF">KDAU_50600</name>
</gene>
<dbReference type="EMBL" id="BIFQ01000001">
    <property type="protein sequence ID" value="GCE07731.1"/>
    <property type="molecule type" value="Genomic_DNA"/>
</dbReference>
<dbReference type="Proteomes" id="UP000287224">
    <property type="component" value="Unassembled WGS sequence"/>
</dbReference>
<protein>
    <submittedName>
        <fullName evidence="1">Uncharacterized protein</fullName>
    </submittedName>
</protein>
<reference evidence="2" key="1">
    <citation type="submission" date="2018-12" db="EMBL/GenBank/DDBJ databases">
        <title>Tengunoibacter tsumagoiensis gen. nov., sp. nov., Dictyobacter kobayashii sp. nov., D. alpinus sp. nov., and D. joshuensis sp. nov. and description of Dictyobacteraceae fam. nov. within the order Ktedonobacterales isolated from Tengu-no-mugimeshi.</title>
        <authorList>
            <person name="Wang C.M."/>
            <person name="Zheng Y."/>
            <person name="Sakai Y."/>
            <person name="Toyoda A."/>
            <person name="Minakuchi Y."/>
            <person name="Abe K."/>
            <person name="Yokota A."/>
            <person name="Yabe S."/>
        </authorList>
    </citation>
    <scope>NUCLEOTIDE SEQUENCE [LARGE SCALE GENOMIC DNA]</scope>
    <source>
        <strain evidence="2">S-27</strain>
    </source>
</reference>
<evidence type="ECO:0000313" key="1">
    <source>
        <dbReference type="EMBL" id="GCE07731.1"/>
    </source>
</evidence>
<organism evidence="1 2">
    <name type="scientific">Dictyobacter aurantiacus</name>
    <dbReference type="NCBI Taxonomy" id="1936993"/>
    <lineage>
        <taxon>Bacteria</taxon>
        <taxon>Bacillati</taxon>
        <taxon>Chloroflexota</taxon>
        <taxon>Ktedonobacteria</taxon>
        <taxon>Ktedonobacterales</taxon>
        <taxon>Dictyobacteraceae</taxon>
        <taxon>Dictyobacter</taxon>
    </lineage>
</organism>
<comment type="caution">
    <text evidence="1">The sequence shown here is derived from an EMBL/GenBank/DDBJ whole genome shotgun (WGS) entry which is preliminary data.</text>
</comment>
<keyword evidence="2" id="KW-1185">Reference proteome</keyword>
<proteinExistence type="predicted"/>
<name>A0A401ZLH5_9CHLR</name>
<dbReference type="AlphaFoldDB" id="A0A401ZLH5"/>
<sequence>MFLCPLYWLTGGEVCALLPPTVGKPTRFLEDRRMARISLILREKEVCFVE</sequence>
<evidence type="ECO:0000313" key="2">
    <source>
        <dbReference type="Proteomes" id="UP000287224"/>
    </source>
</evidence>
<accession>A0A401ZLH5</accession>